<keyword evidence="2" id="KW-1185">Reference proteome</keyword>
<evidence type="ECO:0000313" key="2">
    <source>
        <dbReference type="Proteomes" id="UP001159428"/>
    </source>
</evidence>
<organism evidence="1 2">
    <name type="scientific">Pocillopora meandrina</name>
    <dbReference type="NCBI Taxonomy" id="46732"/>
    <lineage>
        <taxon>Eukaryota</taxon>
        <taxon>Metazoa</taxon>
        <taxon>Cnidaria</taxon>
        <taxon>Anthozoa</taxon>
        <taxon>Hexacorallia</taxon>
        <taxon>Scleractinia</taxon>
        <taxon>Astrocoeniina</taxon>
        <taxon>Pocilloporidae</taxon>
        <taxon>Pocillopora</taxon>
    </lineage>
</organism>
<proteinExistence type="predicted"/>
<name>A0AAU9WC45_9CNID</name>
<comment type="caution">
    <text evidence="1">The sequence shown here is derived from an EMBL/GenBank/DDBJ whole genome shotgun (WGS) entry which is preliminary data.</text>
</comment>
<gene>
    <name evidence="1" type="ORF">PMEA_00004939</name>
</gene>
<accession>A0AAU9WC45</accession>
<sequence length="190" mass="22395">MSRVSVEQSFSYQSLFEVVRQEDFLAIFENAALDLQILIYAISKDLHRRFESVVFMSWLLQCNRFPYNEQITNEWFPYHILGESGQNVINTLNVSLNEEERKDWQNGKTSWRKKLDFQTLTVHRFFMVLTTNLRSASCRRESISLTADNDSTSVMGKDFISRTISLKVFNMLNLLDLAVLRTTLIWEQQF</sequence>
<reference evidence="1 2" key="1">
    <citation type="submission" date="2022-05" db="EMBL/GenBank/DDBJ databases">
        <authorList>
            <consortium name="Genoscope - CEA"/>
            <person name="William W."/>
        </authorList>
    </citation>
    <scope>NUCLEOTIDE SEQUENCE [LARGE SCALE GENOMIC DNA]</scope>
</reference>
<dbReference type="EMBL" id="CALNXJ010000013">
    <property type="protein sequence ID" value="CAH3112068.1"/>
    <property type="molecule type" value="Genomic_DNA"/>
</dbReference>
<evidence type="ECO:0000313" key="1">
    <source>
        <dbReference type="EMBL" id="CAH3112068.1"/>
    </source>
</evidence>
<protein>
    <submittedName>
        <fullName evidence="1">Uncharacterized protein</fullName>
    </submittedName>
</protein>
<dbReference type="AlphaFoldDB" id="A0AAU9WC45"/>
<dbReference type="Proteomes" id="UP001159428">
    <property type="component" value="Unassembled WGS sequence"/>
</dbReference>